<keyword evidence="2" id="KW-0812">Transmembrane</keyword>
<name>A0A9W8A7Q3_9FUNG</name>
<keyword evidence="2" id="KW-0472">Membrane</keyword>
<comment type="caution">
    <text evidence="3">The sequence shown here is derived from an EMBL/GenBank/DDBJ whole genome shotgun (WGS) entry which is preliminary data.</text>
</comment>
<sequence length="694" mass="76687">MDQDLFAATVALSTTSMILTIVELLLYLLGESVALARPAPEPHEDEQRNLASRNMARLRMLSGVHIRSQPDISSAFSIGSNDTSNGRISRCSSCCDRDNNDPDFYDKRKNRRWKNSARSHQYLHSDLDVYTIAAPPSHSRQHPSAYNNTEDHEPGPLDSNHVTNILSKEKSTADEEDRHVVAPPAVPLQIANCREMPFNDHKNEIKYPNFRPNKGKQRVNGQLVQLPIANEMVSPPPKGKEVAHPTLNKNTATSALDPHQGQIEPVGTLSGISNSPKAETVALSPHQHYHTSENNVEDYLNGSNPQTALEPLISKNAAFGNHQISNRGNSDDDGGVGIEQTEGVDSGVSLSWFSKKRRNALNPGNFPSFVSKSEGKGQDNDTIEMSPLFPGQATKIIDHNMDSGNHGGQSSVPTDRNVVVDQVQFEDASISKNIASSHPEALFDGLPTTPPSLSMGNQNKVFTSSYSPLFTKSANVVDAATRPRSNSKSVSFRTQPISPPLPPNNKTSKLLDQEERDQNHDPSYNINNADNDENNKRSDDIYFSRSGIPSNNNKHNGHYENKMDVIQQIHGRVRSVAFQSALKMGLRCMVPVITQLPMIIGTTIFLVRHNKSMEVFQITLMLSSLQGTFELILFMWFGVTDLGCRKPKILQSPIYPGLEADHQIMIEENSNASQSTNTRVSLDNNHTSNFVINI</sequence>
<reference evidence="3" key="1">
    <citation type="submission" date="2022-07" db="EMBL/GenBank/DDBJ databases">
        <title>Phylogenomic reconstructions and comparative analyses of Kickxellomycotina fungi.</title>
        <authorList>
            <person name="Reynolds N.K."/>
            <person name="Stajich J.E."/>
            <person name="Barry K."/>
            <person name="Grigoriev I.V."/>
            <person name="Crous P."/>
            <person name="Smith M.E."/>
        </authorList>
    </citation>
    <scope>NUCLEOTIDE SEQUENCE</scope>
    <source>
        <strain evidence="3">NBRC 100468</strain>
    </source>
</reference>
<keyword evidence="2" id="KW-1133">Transmembrane helix</keyword>
<evidence type="ECO:0000313" key="3">
    <source>
        <dbReference type="EMBL" id="KAJ1919196.1"/>
    </source>
</evidence>
<proteinExistence type="predicted"/>
<feature type="transmembrane region" description="Helical" evidence="2">
    <location>
        <begin position="6"/>
        <end position="29"/>
    </location>
</feature>
<feature type="region of interest" description="Disordered" evidence="1">
    <location>
        <begin position="480"/>
        <end position="557"/>
    </location>
</feature>
<evidence type="ECO:0000313" key="4">
    <source>
        <dbReference type="Proteomes" id="UP001150538"/>
    </source>
</evidence>
<organism evidence="3 4">
    <name type="scientific">Mycoemilia scoparia</name>
    <dbReference type="NCBI Taxonomy" id="417184"/>
    <lineage>
        <taxon>Eukaryota</taxon>
        <taxon>Fungi</taxon>
        <taxon>Fungi incertae sedis</taxon>
        <taxon>Zoopagomycota</taxon>
        <taxon>Kickxellomycotina</taxon>
        <taxon>Kickxellomycetes</taxon>
        <taxon>Kickxellales</taxon>
        <taxon>Kickxellaceae</taxon>
        <taxon>Mycoemilia</taxon>
    </lineage>
</organism>
<dbReference type="EMBL" id="JANBPU010000031">
    <property type="protein sequence ID" value="KAJ1919196.1"/>
    <property type="molecule type" value="Genomic_DNA"/>
</dbReference>
<protein>
    <submittedName>
        <fullName evidence="3">Uncharacterized protein</fullName>
    </submittedName>
</protein>
<feature type="region of interest" description="Disordered" evidence="1">
    <location>
        <begin position="321"/>
        <end position="342"/>
    </location>
</feature>
<gene>
    <name evidence="3" type="ORF">H4219_002143</name>
</gene>
<feature type="compositionally biased region" description="Polar residues" evidence="1">
    <location>
        <begin position="483"/>
        <end position="496"/>
    </location>
</feature>
<dbReference type="AlphaFoldDB" id="A0A9W8A7Q3"/>
<evidence type="ECO:0000256" key="1">
    <source>
        <dbReference type="SAM" id="MobiDB-lite"/>
    </source>
</evidence>
<keyword evidence="4" id="KW-1185">Reference proteome</keyword>
<dbReference type="Proteomes" id="UP001150538">
    <property type="component" value="Unassembled WGS sequence"/>
</dbReference>
<feature type="region of interest" description="Disordered" evidence="1">
    <location>
        <begin position="134"/>
        <end position="161"/>
    </location>
</feature>
<dbReference type="OrthoDB" id="5591985at2759"/>
<accession>A0A9W8A7Q3</accession>
<feature type="compositionally biased region" description="Basic and acidic residues" evidence="1">
    <location>
        <begin position="509"/>
        <end position="520"/>
    </location>
</feature>
<evidence type="ECO:0000256" key="2">
    <source>
        <dbReference type="SAM" id="Phobius"/>
    </source>
</evidence>
<feature type="compositionally biased region" description="Basic and acidic residues" evidence="1">
    <location>
        <begin position="533"/>
        <end position="542"/>
    </location>
</feature>